<reference evidence="3 4" key="1">
    <citation type="submission" date="2023-02" db="EMBL/GenBank/DDBJ databases">
        <title>Entomopathogenic bacteria.</title>
        <authorList>
            <person name="Machado R.A."/>
        </authorList>
    </citation>
    <scope>NUCLEOTIDE SEQUENCE [LARGE SCALE GENOMIC DNA]</scope>
    <source>
        <strain evidence="3 4">XENO-10</strain>
    </source>
</reference>
<evidence type="ECO:0000259" key="2">
    <source>
        <dbReference type="Pfam" id="PF13439"/>
    </source>
</evidence>
<evidence type="ECO:0000313" key="3">
    <source>
        <dbReference type="EMBL" id="MDC9588612.1"/>
    </source>
</evidence>
<feature type="domain" description="Glycosyltransferase subfamily 4-like N-terminal" evidence="2">
    <location>
        <begin position="17"/>
        <end position="175"/>
    </location>
</feature>
<dbReference type="CDD" id="cd03801">
    <property type="entry name" value="GT4_PimA-like"/>
    <property type="match status" value="1"/>
</dbReference>
<feature type="domain" description="Glycosyl transferase family 1" evidence="1">
    <location>
        <begin position="185"/>
        <end position="350"/>
    </location>
</feature>
<name>A0ABT5LC08_9GAMM</name>
<dbReference type="Proteomes" id="UP001217178">
    <property type="component" value="Unassembled WGS sequence"/>
</dbReference>
<comment type="caution">
    <text evidence="3">The sequence shown here is derived from an EMBL/GenBank/DDBJ whole genome shotgun (WGS) entry which is preliminary data.</text>
</comment>
<dbReference type="SUPFAM" id="SSF53756">
    <property type="entry name" value="UDP-Glycosyltransferase/glycogen phosphorylase"/>
    <property type="match status" value="1"/>
</dbReference>
<dbReference type="EMBL" id="JAQRFI010000007">
    <property type="protein sequence ID" value="MDC9588612.1"/>
    <property type="molecule type" value="Genomic_DNA"/>
</dbReference>
<proteinExistence type="predicted"/>
<organism evidence="3 4">
    <name type="scientific">Xenorhabdus yunnanensis</name>
    <dbReference type="NCBI Taxonomy" id="3025878"/>
    <lineage>
        <taxon>Bacteria</taxon>
        <taxon>Pseudomonadati</taxon>
        <taxon>Pseudomonadota</taxon>
        <taxon>Gammaproteobacteria</taxon>
        <taxon>Enterobacterales</taxon>
        <taxon>Morganellaceae</taxon>
        <taxon>Xenorhabdus</taxon>
    </lineage>
</organism>
<evidence type="ECO:0000313" key="4">
    <source>
        <dbReference type="Proteomes" id="UP001217178"/>
    </source>
</evidence>
<dbReference type="InterPro" id="IPR028098">
    <property type="entry name" value="Glyco_trans_4-like_N"/>
</dbReference>
<protein>
    <submittedName>
        <fullName evidence="3">Glycosyltransferase family 4 protein</fullName>
    </submittedName>
</protein>
<dbReference type="InterPro" id="IPR001296">
    <property type="entry name" value="Glyco_trans_1"/>
</dbReference>
<dbReference type="PANTHER" id="PTHR12526">
    <property type="entry name" value="GLYCOSYLTRANSFERASE"/>
    <property type="match status" value="1"/>
</dbReference>
<gene>
    <name evidence="3" type="ORF">PSI23_04620</name>
</gene>
<evidence type="ECO:0000259" key="1">
    <source>
        <dbReference type="Pfam" id="PF00534"/>
    </source>
</evidence>
<dbReference type="Gene3D" id="3.40.50.2000">
    <property type="entry name" value="Glycogen Phosphorylase B"/>
    <property type="match status" value="2"/>
</dbReference>
<dbReference type="Pfam" id="PF00534">
    <property type="entry name" value="Glycos_transf_1"/>
    <property type="match status" value="1"/>
</dbReference>
<sequence length="376" mass="41818">MNKMKIGFIDVTVTMSYGGIQTAVWELAKALTDTGHEVHIFGGSGDVRPALGGRNIHIHTFPFIPRERVFNIGRRFQRIIERYSFAHHARKTVIAENFDWVILTKPFDFFWPRMMPKTSHTRFCYMSGGTSFFKGDRLLGKKISAWVACSHFNAWQIQHHFKQFPSVIYNGVDIDKFKPADSDVRTRLGIDEKTFLLTFAGRLVGWKGMKVAIDAMALLRDKDVKLLIIGAGEELKSLEKRVSALQLQRSVIFHSPVGHDQLPEFYAAGDAGIFPSIGDEAFGITIAESMACGRPVIASYIGGIPEVVGNEGSAGILVTPGDVVAIADAVNHLLSLPDRGEGMGKSARQRIESMYTWEHSASRLLNATKNNENCVY</sequence>
<keyword evidence="4" id="KW-1185">Reference proteome</keyword>
<dbReference type="Pfam" id="PF13439">
    <property type="entry name" value="Glyco_transf_4"/>
    <property type="match status" value="1"/>
</dbReference>
<accession>A0ABT5LC08</accession>